<dbReference type="SUPFAM" id="SSF51735">
    <property type="entry name" value="NAD(P)-binding Rossmann-fold domains"/>
    <property type="match status" value="1"/>
</dbReference>
<name>Q1YDM6_AURMS</name>
<dbReference type="RefSeq" id="WP_009207989.1">
    <property type="nucleotide sequence ID" value="NZ_BBWP01000020.1"/>
</dbReference>
<protein>
    <submittedName>
        <fullName evidence="4">Possible NAD-dependent epimerase/dehydratase</fullName>
    </submittedName>
</protein>
<dbReference type="BioCyc" id="AURANTIMONAS:SI859A1_00102-MONOMER"/>
<dbReference type="EMBL" id="AAPJ01000012">
    <property type="protein sequence ID" value="EAS48332.1"/>
    <property type="molecule type" value="Genomic_DNA"/>
</dbReference>
<evidence type="ECO:0000313" key="5">
    <source>
        <dbReference type="Proteomes" id="UP000000321"/>
    </source>
</evidence>
<dbReference type="InterPro" id="IPR001509">
    <property type="entry name" value="Epimerase_deHydtase"/>
</dbReference>
<evidence type="ECO:0000256" key="1">
    <source>
        <dbReference type="ARBA" id="ARBA00005125"/>
    </source>
</evidence>
<organism evidence="4 5">
    <name type="scientific">Aurantimonas manganoxydans (strain ATCC BAA-1229 / DSM 21871 / SI85-9A1)</name>
    <dbReference type="NCBI Taxonomy" id="287752"/>
    <lineage>
        <taxon>Bacteria</taxon>
        <taxon>Pseudomonadati</taxon>
        <taxon>Pseudomonadota</taxon>
        <taxon>Alphaproteobacteria</taxon>
        <taxon>Hyphomicrobiales</taxon>
        <taxon>Aurantimonadaceae</taxon>
        <taxon>Aurantimonas</taxon>
    </lineage>
</organism>
<dbReference type="Pfam" id="PF01370">
    <property type="entry name" value="Epimerase"/>
    <property type="match status" value="1"/>
</dbReference>
<accession>Q1YDM6</accession>
<feature type="domain" description="NAD-dependent epimerase/dehydratase" evidence="3">
    <location>
        <begin position="4"/>
        <end position="245"/>
    </location>
</feature>
<comment type="similarity">
    <text evidence="2">Belongs to the NAD(P)-dependent epimerase/dehydratase family.</text>
</comment>
<comment type="caution">
    <text evidence="4">The sequence shown here is derived from an EMBL/GenBank/DDBJ whole genome shotgun (WGS) entry which is preliminary data.</text>
</comment>
<dbReference type="OrthoDB" id="9801785at2"/>
<proteinExistence type="inferred from homology"/>
<dbReference type="PANTHER" id="PTHR43000">
    <property type="entry name" value="DTDP-D-GLUCOSE 4,6-DEHYDRATASE-RELATED"/>
    <property type="match status" value="1"/>
</dbReference>
<keyword evidence="5" id="KW-1185">Reference proteome</keyword>
<reference evidence="4 5" key="1">
    <citation type="journal article" date="2008" name="Appl. Environ. Microbiol.">
        <title>Genomic insights into Mn(II) oxidation by the marine alphaproteobacterium Aurantimonas sp. strain SI85-9A1.</title>
        <authorList>
            <person name="Dick G.J."/>
            <person name="Podell S."/>
            <person name="Johnson H.A."/>
            <person name="Rivera-Espinoza Y."/>
            <person name="Bernier-Latmani R."/>
            <person name="McCarthy J.K."/>
            <person name="Torpey J.W."/>
            <person name="Clement B.G."/>
            <person name="Gaasterland T."/>
            <person name="Tebo B.M."/>
        </authorList>
    </citation>
    <scope>NUCLEOTIDE SEQUENCE [LARGE SCALE GENOMIC DNA]</scope>
    <source>
        <strain evidence="4 5">SI85-9A1</strain>
    </source>
</reference>
<evidence type="ECO:0000313" key="4">
    <source>
        <dbReference type="EMBL" id="EAS48332.1"/>
    </source>
</evidence>
<comment type="pathway">
    <text evidence="1">Bacterial outer membrane biogenesis; LPS O-antigen biosynthesis.</text>
</comment>
<gene>
    <name evidence="4" type="ORF">SI859A1_00102</name>
</gene>
<dbReference type="HOGENOM" id="CLU_007383_1_7_5"/>
<sequence>MATLVFGGLGHVGSWISHDLAARGEDVVIFDLGAAGLDGLGLDYLEPYRDRLTFENVDVLDVHTLFERMRAYEGRIDAVIFGVAVIAGPNFAKRPFRHIQINTVGMLNVIEACRIFGVPKFINLSSGAVYGDQAGGQTEDLPVKVTDLYGATKASNEVLALQYGQTYGIDVRNARLYFVYGPGKLPSRMHVLYQAMFGPLEGPTEADSPKGGDQSLDWTHVRDTAAGVVALLDAPADVSGEAFNISSGVAVAHRDIVGHVADIVGHESKVTLGSGLFFERGAPLDISKARARLGFEPRFADIREGLRDYRAWLQGARPH</sequence>
<dbReference type="Proteomes" id="UP000000321">
    <property type="component" value="Unassembled WGS sequence"/>
</dbReference>
<dbReference type="AlphaFoldDB" id="Q1YDM6"/>
<evidence type="ECO:0000256" key="2">
    <source>
        <dbReference type="ARBA" id="ARBA00007637"/>
    </source>
</evidence>
<dbReference type="InterPro" id="IPR036291">
    <property type="entry name" value="NAD(P)-bd_dom_sf"/>
</dbReference>
<evidence type="ECO:0000259" key="3">
    <source>
        <dbReference type="Pfam" id="PF01370"/>
    </source>
</evidence>
<dbReference type="Gene3D" id="3.40.50.720">
    <property type="entry name" value="NAD(P)-binding Rossmann-like Domain"/>
    <property type="match status" value="1"/>
</dbReference>